<organism evidence="6 7">
    <name type="scientific">Mucilaginibacter myungsuensis</name>
    <dbReference type="NCBI Taxonomy" id="649104"/>
    <lineage>
        <taxon>Bacteria</taxon>
        <taxon>Pseudomonadati</taxon>
        <taxon>Bacteroidota</taxon>
        <taxon>Sphingobacteriia</taxon>
        <taxon>Sphingobacteriales</taxon>
        <taxon>Sphingobacteriaceae</taxon>
        <taxon>Mucilaginibacter</taxon>
    </lineage>
</organism>
<dbReference type="EMBL" id="JADFFL010000004">
    <property type="protein sequence ID" value="MBE9662886.1"/>
    <property type="molecule type" value="Genomic_DNA"/>
</dbReference>
<dbReference type="Pfam" id="PF14289">
    <property type="entry name" value="DUF4369"/>
    <property type="match status" value="1"/>
</dbReference>
<keyword evidence="3" id="KW-1015">Disulfide bond</keyword>
<accession>A0A929PX76</accession>
<dbReference type="GO" id="GO:0030313">
    <property type="term" value="C:cell envelope"/>
    <property type="evidence" value="ECO:0007669"/>
    <property type="project" value="UniProtKB-SubCell"/>
</dbReference>
<dbReference type="GO" id="GO:0017004">
    <property type="term" value="P:cytochrome complex assembly"/>
    <property type="evidence" value="ECO:0007669"/>
    <property type="project" value="UniProtKB-KW"/>
</dbReference>
<dbReference type="Proteomes" id="UP000622475">
    <property type="component" value="Unassembled WGS sequence"/>
</dbReference>
<dbReference type="RefSeq" id="WP_194112106.1">
    <property type="nucleotide sequence ID" value="NZ_JADFFL010000004.1"/>
</dbReference>
<dbReference type="InterPro" id="IPR036249">
    <property type="entry name" value="Thioredoxin-like_sf"/>
</dbReference>
<evidence type="ECO:0000313" key="6">
    <source>
        <dbReference type="EMBL" id="MBE9662886.1"/>
    </source>
</evidence>
<sequence>MNIHPYKGVKLLLTAGLFAIIAAFGYKQGDIIDIRGNIKGLNAKWVYLYDLYPIGKKPPLDSARVTNGIFQFKFNPDTVFEPRLVNIRYIDKAGKTEYLLVKDPHADPQKKPMMYRELLMEPGSIELTGDLTQEKVLKIKAGPQNDFYFQHKDMPYMRMSDDTTKRAEQVNKLVNTIRTMPNAYWAMFAMHNLKYNLTDLEIERLINTFDKERQQTYSGRKLTEFLNYRLEARGMKANSVLIDDGNKSATMIDTTKQLNMLIFWASWCGPCREEIPALKKVAAKITDKRFRMVSVSIDKDKAAWLKAVGAEKMPWQQLCLTDNVRDKLTAQYNLSAVPQIYLIDNKRHLINHIIGNDPEGETNLTKMITEYLNKN</sequence>
<evidence type="ECO:0000256" key="4">
    <source>
        <dbReference type="ARBA" id="ARBA00023284"/>
    </source>
</evidence>
<dbReference type="PROSITE" id="PS51352">
    <property type="entry name" value="THIOREDOXIN_2"/>
    <property type="match status" value="1"/>
</dbReference>
<dbReference type="PANTHER" id="PTHR42852">
    <property type="entry name" value="THIOL:DISULFIDE INTERCHANGE PROTEIN DSBE"/>
    <property type="match status" value="1"/>
</dbReference>
<reference evidence="6" key="1">
    <citation type="submission" date="2020-10" db="EMBL/GenBank/DDBJ databases">
        <title>Mucilaginibacter mali sp. nov., isolated from rhizosphere soil of apple orchard.</title>
        <authorList>
            <person name="Lee J.-S."/>
            <person name="Kim H.S."/>
            <person name="Kim J.-S."/>
        </authorList>
    </citation>
    <scope>NUCLEOTIDE SEQUENCE</scope>
    <source>
        <strain evidence="6">KCTC 22746</strain>
    </source>
</reference>
<dbReference type="PROSITE" id="PS00194">
    <property type="entry name" value="THIOREDOXIN_1"/>
    <property type="match status" value="1"/>
</dbReference>
<evidence type="ECO:0000259" key="5">
    <source>
        <dbReference type="PROSITE" id="PS51352"/>
    </source>
</evidence>
<dbReference type="PANTHER" id="PTHR42852:SF6">
    <property type="entry name" value="THIOL:DISULFIDE INTERCHANGE PROTEIN DSBE"/>
    <property type="match status" value="1"/>
</dbReference>
<keyword evidence="4" id="KW-0676">Redox-active center</keyword>
<name>A0A929PX76_9SPHI</name>
<proteinExistence type="predicted"/>
<evidence type="ECO:0000256" key="3">
    <source>
        <dbReference type="ARBA" id="ARBA00023157"/>
    </source>
</evidence>
<comment type="subcellular location">
    <subcellularLocation>
        <location evidence="1">Cell envelope</location>
    </subcellularLocation>
</comment>
<dbReference type="InterPro" id="IPR050553">
    <property type="entry name" value="Thioredoxin_ResA/DsbE_sf"/>
</dbReference>
<evidence type="ECO:0000313" key="7">
    <source>
        <dbReference type="Proteomes" id="UP000622475"/>
    </source>
</evidence>
<dbReference type="InterPro" id="IPR025380">
    <property type="entry name" value="DUF4369"/>
</dbReference>
<dbReference type="InterPro" id="IPR013740">
    <property type="entry name" value="Redoxin"/>
</dbReference>
<dbReference type="CDD" id="cd02966">
    <property type="entry name" value="TlpA_like_family"/>
    <property type="match status" value="1"/>
</dbReference>
<dbReference type="Gene3D" id="3.40.30.10">
    <property type="entry name" value="Glutaredoxin"/>
    <property type="match status" value="1"/>
</dbReference>
<dbReference type="InterPro" id="IPR017937">
    <property type="entry name" value="Thioredoxin_CS"/>
</dbReference>
<dbReference type="Pfam" id="PF08534">
    <property type="entry name" value="Redoxin"/>
    <property type="match status" value="1"/>
</dbReference>
<dbReference type="AlphaFoldDB" id="A0A929PX76"/>
<dbReference type="SUPFAM" id="SSF52833">
    <property type="entry name" value="Thioredoxin-like"/>
    <property type="match status" value="1"/>
</dbReference>
<protein>
    <submittedName>
        <fullName evidence="6">AhpC/TSA family protein</fullName>
    </submittedName>
</protein>
<gene>
    <name evidence="6" type="ORF">IRJ16_13410</name>
</gene>
<comment type="caution">
    <text evidence="6">The sequence shown here is derived from an EMBL/GenBank/DDBJ whole genome shotgun (WGS) entry which is preliminary data.</text>
</comment>
<keyword evidence="2" id="KW-0201">Cytochrome c-type biogenesis</keyword>
<feature type="domain" description="Thioredoxin" evidence="5">
    <location>
        <begin position="226"/>
        <end position="375"/>
    </location>
</feature>
<evidence type="ECO:0000256" key="2">
    <source>
        <dbReference type="ARBA" id="ARBA00022748"/>
    </source>
</evidence>
<keyword evidence="7" id="KW-1185">Reference proteome</keyword>
<evidence type="ECO:0000256" key="1">
    <source>
        <dbReference type="ARBA" id="ARBA00004196"/>
    </source>
</evidence>
<dbReference type="InterPro" id="IPR013766">
    <property type="entry name" value="Thioredoxin_domain"/>
</dbReference>